<organism evidence="1 2">
    <name type="scientific">Diversispora eburnea</name>
    <dbReference type="NCBI Taxonomy" id="1213867"/>
    <lineage>
        <taxon>Eukaryota</taxon>
        <taxon>Fungi</taxon>
        <taxon>Fungi incertae sedis</taxon>
        <taxon>Mucoromycota</taxon>
        <taxon>Glomeromycotina</taxon>
        <taxon>Glomeromycetes</taxon>
        <taxon>Diversisporales</taxon>
        <taxon>Diversisporaceae</taxon>
        <taxon>Diversispora</taxon>
    </lineage>
</organism>
<sequence>NYEKTKKQTEEKLNNLQQQRINQAFTCRGICGKVVGLDEKAYTWEGESGYYCQNCIVNKINQEYDKKPSHQPTNQSICSLSTIEKITKNQEVDIDSLNLPEADKVSLRAGQKIMKGEAVNIDNLAIDNEDKEVLKELQKEKNNPSSSAYKVNCQDCGKNYQSIVVPARCQHCRSRKIKVYDEAGFLQILPPDSQEDNGIKNKKNGGLESGDLAFVIIANLIF</sequence>
<accession>A0A9N9CNS2</accession>
<keyword evidence="2" id="KW-1185">Reference proteome</keyword>
<dbReference type="OrthoDB" id="2424803at2759"/>
<gene>
    <name evidence="1" type="ORF">DEBURN_LOCUS9731</name>
</gene>
<dbReference type="Proteomes" id="UP000789706">
    <property type="component" value="Unassembled WGS sequence"/>
</dbReference>
<name>A0A9N9CNS2_9GLOM</name>
<protein>
    <submittedName>
        <fullName evidence="1">3824_t:CDS:1</fullName>
    </submittedName>
</protein>
<evidence type="ECO:0000313" key="2">
    <source>
        <dbReference type="Proteomes" id="UP000789706"/>
    </source>
</evidence>
<feature type="non-terminal residue" evidence="1">
    <location>
        <position position="1"/>
    </location>
</feature>
<reference evidence="1" key="1">
    <citation type="submission" date="2021-06" db="EMBL/GenBank/DDBJ databases">
        <authorList>
            <person name="Kallberg Y."/>
            <person name="Tangrot J."/>
            <person name="Rosling A."/>
        </authorList>
    </citation>
    <scope>NUCLEOTIDE SEQUENCE</scope>
    <source>
        <strain evidence="1">AZ414A</strain>
    </source>
</reference>
<dbReference type="EMBL" id="CAJVPK010002073">
    <property type="protein sequence ID" value="CAG8605579.1"/>
    <property type="molecule type" value="Genomic_DNA"/>
</dbReference>
<proteinExistence type="predicted"/>
<dbReference type="AlphaFoldDB" id="A0A9N9CNS2"/>
<comment type="caution">
    <text evidence="1">The sequence shown here is derived from an EMBL/GenBank/DDBJ whole genome shotgun (WGS) entry which is preliminary data.</text>
</comment>
<evidence type="ECO:0000313" key="1">
    <source>
        <dbReference type="EMBL" id="CAG8605579.1"/>
    </source>
</evidence>